<dbReference type="GO" id="GO:0044205">
    <property type="term" value="P:'de novo' UMP biosynthetic process"/>
    <property type="evidence" value="ECO:0007669"/>
    <property type="project" value="UniProtKB-UniRule"/>
</dbReference>
<reference evidence="8 9" key="1">
    <citation type="submission" date="2011-10" db="EMBL/GenBank/DDBJ databases">
        <title>Metabolic and evolutionary patterns in the extreme acidophile Ferroplasma acidiphilum.</title>
        <authorList>
            <person name="Golyshina O.V."/>
            <person name="Kozyavkin S.A."/>
            <person name="Tatusov R.L."/>
            <person name="Slesarev A.I."/>
            <person name="Golyshin P.N."/>
        </authorList>
    </citation>
    <scope>NUCLEOTIDE SEQUENCE [LARGE SCALE GENOMIC DNA]</scope>
    <source>
        <strain evidence="9">Y</strain>
    </source>
</reference>
<comment type="cofactor">
    <cofactor evidence="6">
        <name>Mg(2+)</name>
        <dbReference type="ChEBI" id="CHEBI:18420"/>
    </cofactor>
</comment>
<evidence type="ECO:0000256" key="3">
    <source>
        <dbReference type="ARBA" id="ARBA00022676"/>
    </source>
</evidence>
<name>A0A1V0N1I2_9ARCH</name>
<dbReference type="RefSeq" id="WP_081141298.1">
    <property type="nucleotide sequence ID" value="NZ_CP015363.1"/>
</dbReference>
<gene>
    <name evidence="6" type="primary">pyrE</name>
    <name evidence="8" type="ORF">FAD_0079</name>
</gene>
<evidence type="ECO:0000256" key="4">
    <source>
        <dbReference type="ARBA" id="ARBA00022679"/>
    </source>
</evidence>
<comment type="pathway">
    <text evidence="1 6">Pyrimidine metabolism; UMP biosynthesis via de novo pathway; UMP from orotate: step 1/2.</text>
</comment>
<dbReference type="InterPro" id="IPR023031">
    <property type="entry name" value="OPRT"/>
</dbReference>
<proteinExistence type="inferred from homology"/>
<dbReference type="AlphaFoldDB" id="A0A1V0N1I2"/>
<feature type="binding site" description="in other chain" evidence="6">
    <location>
        <begin position="109"/>
        <end position="117"/>
    </location>
    <ligand>
        <name>5-phospho-alpha-D-ribose 1-diphosphate</name>
        <dbReference type="ChEBI" id="CHEBI:58017"/>
        <note>ligand shared between dimeric partners</note>
    </ligand>
</feature>
<evidence type="ECO:0000256" key="2">
    <source>
        <dbReference type="ARBA" id="ARBA00011971"/>
    </source>
</evidence>
<comment type="similarity">
    <text evidence="6">Belongs to the purine/pyrimidine phosphoribosyltransferase family. PyrE subfamily.</text>
</comment>
<dbReference type="UniPathway" id="UPA00070">
    <property type="reaction ID" value="UER00119"/>
</dbReference>
<evidence type="ECO:0000256" key="1">
    <source>
        <dbReference type="ARBA" id="ARBA00004889"/>
    </source>
</evidence>
<feature type="domain" description="Phosphoribosyltransferase" evidence="7">
    <location>
        <begin position="46"/>
        <end position="148"/>
    </location>
</feature>
<dbReference type="KEGG" id="fai:FAD_0079"/>
<evidence type="ECO:0000313" key="8">
    <source>
        <dbReference type="EMBL" id="ARD84012.1"/>
    </source>
</evidence>
<dbReference type="PANTHER" id="PTHR19278:SF9">
    <property type="entry name" value="URIDINE 5'-MONOPHOSPHATE SYNTHASE"/>
    <property type="match status" value="1"/>
</dbReference>
<dbReference type="GO" id="GO:0019856">
    <property type="term" value="P:pyrimidine nucleobase biosynthetic process"/>
    <property type="evidence" value="ECO:0007669"/>
    <property type="project" value="TreeGrafter"/>
</dbReference>
<dbReference type="CDD" id="cd06223">
    <property type="entry name" value="PRTases_typeI"/>
    <property type="match status" value="1"/>
</dbReference>
<comment type="function">
    <text evidence="6">Catalyzes the transfer of a ribosyl phosphate group from 5-phosphoribose 1-diphosphate to orotate, leading to the formation of orotidine monophosphate (OMP).</text>
</comment>
<evidence type="ECO:0000256" key="5">
    <source>
        <dbReference type="ARBA" id="ARBA00022975"/>
    </source>
</evidence>
<dbReference type="STRING" id="74969.FAD_0079"/>
<dbReference type="Pfam" id="PF00156">
    <property type="entry name" value="Pribosyltran"/>
    <property type="match status" value="1"/>
</dbReference>
<evidence type="ECO:0000259" key="7">
    <source>
        <dbReference type="Pfam" id="PF00156"/>
    </source>
</evidence>
<protein>
    <recommendedName>
        <fullName evidence="2 6">Orotate phosphoribosyltransferase</fullName>
        <shortName evidence="6">OPRT</shortName>
        <shortName evidence="6">OPRTase</shortName>
        <ecNumber evidence="2 6">2.4.2.10</ecNumber>
    </recommendedName>
</protein>
<dbReference type="InterPro" id="IPR004467">
    <property type="entry name" value="Or_phspho_trans_dom"/>
</dbReference>
<feature type="binding site" evidence="6">
    <location>
        <position position="87"/>
    </location>
    <ligand>
        <name>5-phospho-alpha-D-ribose 1-diphosphate</name>
        <dbReference type="ChEBI" id="CHEBI:58017"/>
        <note>ligand shared between dimeric partners</note>
    </ligand>
</feature>
<sequence>MDREKFIQSGMIKFGDFTLTSGKKSTYYVDIKEACTDPATLSEICDDLAGKTIYGTVAGMELGAVPLIVGISLKTGKPYIIIRKGEREHGTKKQIVGNIISGSRVDLIEDVVTTGNSLLKTAKILRENGAIVDHAVCVVDRESGGEELLKENGIKLESVAKISELL</sequence>
<feature type="binding site" description="in other chain" evidence="6">
    <location>
        <position position="84"/>
    </location>
    <ligand>
        <name>5-phospho-alpha-D-ribose 1-diphosphate</name>
        <dbReference type="ChEBI" id="CHEBI:58017"/>
        <note>ligand shared between dimeric partners</note>
    </ligand>
</feature>
<feature type="binding site" evidence="6">
    <location>
        <position position="83"/>
    </location>
    <ligand>
        <name>5-phospho-alpha-D-ribose 1-diphosphate</name>
        <dbReference type="ChEBI" id="CHEBI:58017"/>
        <note>ligand shared between dimeric partners</note>
    </ligand>
</feature>
<dbReference type="Proteomes" id="UP000192050">
    <property type="component" value="Chromosome"/>
</dbReference>
<keyword evidence="6" id="KW-0460">Magnesium</keyword>
<accession>A0A1V0N1I2</accession>
<dbReference type="InterPro" id="IPR000836">
    <property type="entry name" value="PRTase_dom"/>
</dbReference>
<dbReference type="SUPFAM" id="SSF53271">
    <property type="entry name" value="PRTase-like"/>
    <property type="match status" value="1"/>
</dbReference>
<dbReference type="InterPro" id="IPR029057">
    <property type="entry name" value="PRTase-like"/>
</dbReference>
<comment type="catalytic activity">
    <reaction evidence="6">
        <text>orotidine 5'-phosphate + diphosphate = orotate + 5-phospho-alpha-D-ribose 1-diphosphate</text>
        <dbReference type="Rhea" id="RHEA:10380"/>
        <dbReference type="ChEBI" id="CHEBI:30839"/>
        <dbReference type="ChEBI" id="CHEBI:33019"/>
        <dbReference type="ChEBI" id="CHEBI:57538"/>
        <dbReference type="ChEBI" id="CHEBI:58017"/>
        <dbReference type="EC" id="2.4.2.10"/>
    </reaction>
</comment>
<keyword evidence="9" id="KW-1185">Reference proteome</keyword>
<dbReference type="GO" id="GO:0000287">
    <property type="term" value="F:magnesium ion binding"/>
    <property type="evidence" value="ECO:0007669"/>
    <property type="project" value="UniProtKB-UniRule"/>
</dbReference>
<dbReference type="EC" id="2.4.2.10" evidence="2 6"/>
<dbReference type="EMBL" id="CP015363">
    <property type="protein sequence ID" value="ARD84012.1"/>
    <property type="molecule type" value="Genomic_DNA"/>
</dbReference>
<dbReference type="GeneID" id="31675591"/>
<dbReference type="GO" id="GO:0004588">
    <property type="term" value="F:orotate phosphoribosyltransferase activity"/>
    <property type="evidence" value="ECO:0007669"/>
    <property type="project" value="UniProtKB-UniRule"/>
</dbReference>
<feature type="binding site" evidence="6">
    <location>
        <position position="141"/>
    </location>
    <ligand>
        <name>orotate</name>
        <dbReference type="ChEBI" id="CHEBI:30839"/>
    </ligand>
</feature>
<dbReference type="Gene3D" id="3.40.50.2020">
    <property type="match status" value="1"/>
</dbReference>
<keyword evidence="4 6" id="KW-0808">Transferase</keyword>
<feature type="binding site" evidence="6">
    <location>
        <position position="89"/>
    </location>
    <ligand>
        <name>5-phospho-alpha-D-ribose 1-diphosphate</name>
        <dbReference type="ChEBI" id="CHEBI:58017"/>
        <note>ligand shared between dimeric partners</note>
    </ligand>
</feature>
<keyword evidence="5 6" id="KW-0665">Pyrimidine biosynthesis</keyword>
<dbReference type="PANTHER" id="PTHR19278">
    <property type="entry name" value="OROTATE PHOSPHORIBOSYLTRANSFERASE"/>
    <property type="match status" value="1"/>
</dbReference>
<keyword evidence="3 6" id="KW-0328">Glycosyltransferase</keyword>
<feature type="binding site" evidence="6">
    <location>
        <position position="113"/>
    </location>
    <ligand>
        <name>orotate</name>
        <dbReference type="ChEBI" id="CHEBI:30839"/>
    </ligand>
</feature>
<organism evidence="8 9">
    <name type="scientific">Ferroplasma acidiphilum</name>
    <dbReference type="NCBI Taxonomy" id="74969"/>
    <lineage>
        <taxon>Archaea</taxon>
        <taxon>Methanobacteriati</taxon>
        <taxon>Thermoplasmatota</taxon>
        <taxon>Thermoplasmata</taxon>
        <taxon>Thermoplasmatales</taxon>
        <taxon>Ferroplasmaceae</taxon>
        <taxon>Ferroplasma</taxon>
    </lineage>
</organism>
<dbReference type="NCBIfam" id="TIGR00336">
    <property type="entry name" value="pyrE"/>
    <property type="match status" value="1"/>
</dbReference>
<dbReference type="HAMAP" id="MF_01208">
    <property type="entry name" value="PyrE"/>
    <property type="match status" value="1"/>
</dbReference>
<comment type="subunit">
    <text evidence="6">Homodimer.</text>
</comment>
<evidence type="ECO:0000313" key="9">
    <source>
        <dbReference type="Proteomes" id="UP000192050"/>
    </source>
</evidence>
<dbReference type="OrthoDB" id="9089at2157"/>
<evidence type="ECO:0000256" key="6">
    <source>
        <dbReference type="HAMAP-Rule" id="MF_01208"/>
    </source>
</evidence>